<dbReference type="GO" id="GO:0003677">
    <property type="term" value="F:DNA binding"/>
    <property type="evidence" value="ECO:0007669"/>
    <property type="project" value="UniProtKB-KW"/>
</dbReference>
<keyword evidence="3" id="KW-0238">DNA-binding</keyword>
<dbReference type="OMA" id="DNDKSYW"/>
<organism evidence="7 8">
    <name type="scientific">Eutrema salsugineum</name>
    <name type="common">Saltwater cress</name>
    <name type="synonym">Sisymbrium salsugineum</name>
    <dbReference type="NCBI Taxonomy" id="72664"/>
    <lineage>
        <taxon>Eukaryota</taxon>
        <taxon>Viridiplantae</taxon>
        <taxon>Streptophyta</taxon>
        <taxon>Embryophyta</taxon>
        <taxon>Tracheophyta</taxon>
        <taxon>Spermatophyta</taxon>
        <taxon>Magnoliopsida</taxon>
        <taxon>eudicotyledons</taxon>
        <taxon>Gunneridae</taxon>
        <taxon>Pentapetalae</taxon>
        <taxon>rosids</taxon>
        <taxon>malvids</taxon>
        <taxon>Brassicales</taxon>
        <taxon>Brassicaceae</taxon>
        <taxon>Eutremeae</taxon>
        <taxon>Eutrema</taxon>
    </lineage>
</organism>
<protein>
    <recommendedName>
        <fullName evidence="6">TF-B3 domain-containing protein</fullName>
    </recommendedName>
</protein>
<evidence type="ECO:0000256" key="4">
    <source>
        <dbReference type="ARBA" id="ARBA00023163"/>
    </source>
</evidence>
<evidence type="ECO:0000256" key="3">
    <source>
        <dbReference type="ARBA" id="ARBA00023125"/>
    </source>
</evidence>
<dbReference type="Gene3D" id="2.40.330.10">
    <property type="entry name" value="DNA-binding pseudobarrel domain"/>
    <property type="match status" value="1"/>
</dbReference>
<evidence type="ECO:0000256" key="5">
    <source>
        <dbReference type="ARBA" id="ARBA00023242"/>
    </source>
</evidence>
<dbReference type="SMART" id="SM01019">
    <property type="entry name" value="B3"/>
    <property type="match status" value="1"/>
</dbReference>
<gene>
    <name evidence="7" type="ORF">EUTSA_v10012253mg</name>
</gene>
<dbReference type="EMBL" id="KI517809">
    <property type="protein sequence ID" value="ESQ30773.1"/>
    <property type="molecule type" value="Genomic_DNA"/>
</dbReference>
<dbReference type="PANTHER" id="PTHR34269:SF15">
    <property type="entry name" value="TF-B3 DOMAIN-CONTAINING PROTEIN"/>
    <property type="match status" value="1"/>
</dbReference>
<dbReference type="InterPro" id="IPR051442">
    <property type="entry name" value="B3_domain"/>
</dbReference>
<keyword evidence="4" id="KW-0804">Transcription</keyword>
<evidence type="ECO:0000313" key="7">
    <source>
        <dbReference type="EMBL" id="ESQ30773.1"/>
    </source>
</evidence>
<evidence type="ECO:0000313" key="8">
    <source>
        <dbReference type="Proteomes" id="UP000030689"/>
    </source>
</evidence>
<evidence type="ECO:0000256" key="2">
    <source>
        <dbReference type="ARBA" id="ARBA00023015"/>
    </source>
</evidence>
<proteinExistence type="predicted"/>
<dbReference type="SUPFAM" id="SSF101936">
    <property type="entry name" value="DNA-binding pseudobarrel domain"/>
    <property type="match status" value="1"/>
</dbReference>
<dbReference type="InterPro" id="IPR015300">
    <property type="entry name" value="DNA-bd_pseudobarrel_sf"/>
</dbReference>
<dbReference type="GO" id="GO:0005634">
    <property type="term" value="C:nucleus"/>
    <property type="evidence" value="ECO:0007669"/>
    <property type="project" value="UniProtKB-SubCell"/>
</dbReference>
<keyword evidence="2" id="KW-0805">Transcription regulation</keyword>
<reference evidence="7 8" key="1">
    <citation type="journal article" date="2013" name="Front. Plant Sci.">
        <title>The Reference Genome of the Halophytic Plant Eutrema salsugineum.</title>
        <authorList>
            <person name="Yang R."/>
            <person name="Jarvis D.E."/>
            <person name="Chen H."/>
            <person name="Beilstein M.A."/>
            <person name="Grimwood J."/>
            <person name="Jenkins J."/>
            <person name="Shu S."/>
            <person name="Prochnik S."/>
            <person name="Xin M."/>
            <person name="Ma C."/>
            <person name="Schmutz J."/>
            <person name="Wing R.A."/>
            <person name="Mitchell-Olds T."/>
            <person name="Schumaker K.S."/>
            <person name="Wang X."/>
        </authorList>
    </citation>
    <scope>NUCLEOTIDE SEQUENCE [LARGE SCALE GENOMIC DNA]</scope>
</reference>
<dbReference type="Gramene" id="ESQ30773">
    <property type="protein sequence ID" value="ESQ30773"/>
    <property type="gene ID" value="EUTSA_v10012253mg"/>
</dbReference>
<keyword evidence="8" id="KW-1185">Reference proteome</keyword>
<evidence type="ECO:0000259" key="6">
    <source>
        <dbReference type="SMART" id="SM01019"/>
    </source>
</evidence>
<name>V4KTT3_EUTSA</name>
<comment type="subcellular location">
    <subcellularLocation>
        <location evidence="1">Nucleus</location>
    </subcellularLocation>
</comment>
<accession>V4KTT3</accession>
<evidence type="ECO:0000256" key="1">
    <source>
        <dbReference type="ARBA" id="ARBA00004123"/>
    </source>
</evidence>
<dbReference type="Proteomes" id="UP000030689">
    <property type="component" value="Unassembled WGS sequence"/>
</dbReference>
<dbReference type="InterPro" id="IPR003340">
    <property type="entry name" value="B3_DNA-bd"/>
</dbReference>
<sequence>MDPNMLIVKKITNTDVSCKNGLSLSKPKMDYILRKMGISVPENGLQVEIQDNDKSYWVTLKQNSNGYHVGTGWSNIKNAKDLEKDDVVQLYWKDTKFIFSME</sequence>
<keyword evidence="5" id="KW-0539">Nucleus</keyword>
<dbReference type="PANTHER" id="PTHR34269">
    <property type="entry name" value="TRANSCRIPTION FACTOR B3-DOMAIN FAMILY-RELATED"/>
    <property type="match status" value="1"/>
</dbReference>
<dbReference type="AlphaFoldDB" id="V4KTT3"/>
<feature type="domain" description="TF-B3" evidence="6">
    <location>
        <begin position="7"/>
        <end position="102"/>
    </location>
</feature>
<dbReference type="KEGG" id="eus:EUTSA_v10012253mg"/>